<evidence type="ECO:0000313" key="2">
    <source>
        <dbReference type="Proteomes" id="UP000789920"/>
    </source>
</evidence>
<gene>
    <name evidence="1" type="ORF">RPERSI_LOCUS27251</name>
</gene>
<dbReference type="EMBL" id="CAJVQC010095568">
    <property type="protein sequence ID" value="CAG8828473.1"/>
    <property type="molecule type" value="Genomic_DNA"/>
</dbReference>
<organism evidence="1 2">
    <name type="scientific">Racocetra persica</name>
    <dbReference type="NCBI Taxonomy" id="160502"/>
    <lineage>
        <taxon>Eukaryota</taxon>
        <taxon>Fungi</taxon>
        <taxon>Fungi incertae sedis</taxon>
        <taxon>Mucoromycota</taxon>
        <taxon>Glomeromycotina</taxon>
        <taxon>Glomeromycetes</taxon>
        <taxon>Diversisporales</taxon>
        <taxon>Gigasporaceae</taxon>
        <taxon>Racocetra</taxon>
    </lineage>
</organism>
<feature type="non-terminal residue" evidence="1">
    <location>
        <position position="1"/>
    </location>
</feature>
<name>A0ACA9S7W6_9GLOM</name>
<keyword evidence="2" id="KW-1185">Reference proteome</keyword>
<sequence length="52" mass="6004">NNESLQTSNEKNEDSPLSSNKLIRKIKFTSEMFNDEIVKKLFDRSNNANAKD</sequence>
<reference evidence="1" key="1">
    <citation type="submission" date="2021-06" db="EMBL/GenBank/DDBJ databases">
        <authorList>
            <person name="Kallberg Y."/>
            <person name="Tangrot J."/>
            <person name="Rosling A."/>
        </authorList>
    </citation>
    <scope>NUCLEOTIDE SEQUENCE</scope>
    <source>
        <strain evidence="1">MA461A</strain>
    </source>
</reference>
<evidence type="ECO:0000313" key="1">
    <source>
        <dbReference type="EMBL" id="CAG8828473.1"/>
    </source>
</evidence>
<proteinExistence type="predicted"/>
<dbReference type="Proteomes" id="UP000789920">
    <property type="component" value="Unassembled WGS sequence"/>
</dbReference>
<comment type="caution">
    <text evidence="1">The sequence shown here is derived from an EMBL/GenBank/DDBJ whole genome shotgun (WGS) entry which is preliminary data.</text>
</comment>
<accession>A0ACA9S7W6</accession>
<protein>
    <submittedName>
        <fullName evidence="1">22641_t:CDS:1</fullName>
    </submittedName>
</protein>